<gene>
    <name evidence="1" type="ORF">Vadar_007268</name>
</gene>
<evidence type="ECO:0000313" key="2">
    <source>
        <dbReference type="Proteomes" id="UP000828048"/>
    </source>
</evidence>
<dbReference type="EMBL" id="CM037160">
    <property type="protein sequence ID" value="KAH7839681.1"/>
    <property type="molecule type" value="Genomic_DNA"/>
</dbReference>
<proteinExistence type="predicted"/>
<comment type="caution">
    <text evidence="1">The sequence shown here is derived from an EMBL/GenBank/DDBJ whole genome shotgun (WGS) entry which is preliminary data.</text>
</comment>
<reference evidence="1 2" key="1">
    <citation type="journal article" date="2021" name="Hortic Res">
        <title>High-quality reference genome and annotation aids understanding of berry development for evergreen blueberry (Vaccinium darrowii).</title>
        <authorList>
            <person name="Yu J."/>
            <person name="Hulse-Kemp A.M."/>
            <person name="Babiker E."/>
            <person name="Staton M."/>
        </authorList>
    </citation>
    <scope>NUCLEOTIDE SEQUENCE [LARGE SCALE GENOMIC DNA]</scope>
    <source>
        <strain evidence="2">cv. NJ 8807/NJ 8810</strain>
        <tissue evidence="1">Young leaf</tissue>
    </source>
</reference>
<accession>A0ACB7XG51</accession>
<name>A0ACB7XG51_9ERIC</name>
<keyword evidence="2" id="KW-1185">Reference proteome</keyword>
<dbReference type="Proteomes" id="UP000828048">
    <property type="component" value="Chromosome 10"/>
</dbReference>
<sequence>MLSDQNSESQIVEGDKRIEISKMNSPHLNGKGDIFVDLAETDSIEELSSQRTYRKGDFFQTDSSGEEPKANYEKRRLIMGKQEKQIRYTETKAGQIVVSYIFFVTIMYSSVTWSSSSSAVLRRVRWILFSQIIMISAIFWIAITTVIQRLLKAKYHYEESVVELEIANKEMDMVQSGQELRHGGYSVKPDPFVRRRWYAYVFAIVSPLIAFSVLTLYACVVIFRDERMSFP</sequence>
<organism evidence="1 2">
    <name type="scientific">Vaccinium darrowii</name>
    <dbReference type="NCBI Taxonomy" id="229202"/>
    <lineage>
        <taxon>Eukaryota</taxon>
        <taxon>Viridiplantae</taxon>
        <taxon>Streptophyta</taxon>
        <taxon>Embryophyta</taxon>
        <taxon>Tracheophyta</taxon>
        <taxon>Spermatophyta</taxon>
        <taxon>Magnoliopsida</taxon>
        <taxon>eudicotyledons</taxon>
        <taxon>Gunneridae</taxon>
        <taxon>Pentapetalae</taxon>
        <taxon>asterids</taxon>
        <taxon>Ericales</taxon>
        <taxon>Ericaceae</taxon>
        <taxon>Vaccinioideae</taxon>
        <taxon>Vaccinieae</taxon>
        <taxon>Vaccinium</taxon>
    </lineage>
</organism>
<protein>
    <submittedName>
        <fullName evidence="1">Uncharacterized protein</fullName>
    </submittedName>
</protein>
<evidence type="ECO:0000313" key="1">
    <source>
        <dbReference type="EMBL" id="KAH7839681.1"/>
    </source>
</evidence>